<keyword evidence="4 7" id="KW-0812">Transmembrane</keyword>
<dbReference type="PANTHER" id="PTHR30065:SF1">
    <property type="entry name" value="SURFACE PRESENTATION OF ANTIGENS PROTEIN SPAR"/>
    <property type="match status" value="1"/>
</dbReference>
<sequence length="252" mass="26078">MPSTELTDWIVGCMLMSLRVAPALSFAPPFALIRVPALPRALFGMGLAACLISGRPELIPTSLQSGAIAAAAARELILGGLFATALHLSFSGLYIIGRTIDIQAGFGLSLLIDPTTRGQTPLVGTLFVYTVGAIFFALDGHHDLLRILAASLDAVPLGAYAMTYSPAAAGALLGAAATAAFGIGGAVILVMFIADLAISLLSRTVPQMNVLVLGFQVKTILLLLTLPATFAVGGSLFVRFVAMMLEAIPRLA</sequence>
<evidence type="ECO:0000256" key="4">
    <source>
        <dbReference type="ARBA" id="ARBA00022692"/>
    </source>
</evidence>
<proteinExistence type="inferred from homology"/>
<evidence type="ECO:0000256" key="1">
    <source>
        <dbReference type="ARBA" id="ARBA00004651"/>
    </source>
</evidence>
<evidence type="ECO:0000313" key="9">
    <source>
        <dbReference type="Proteomes" id="UP000018851"/>
    </source>
</evidence>
<evidence type="ECO:0000256" key="7">
    <source>
        <dbReference type="SAM" id="Phobius"/>
    </source>
</evidence>
<protein>
    <recommendedName>
        <fullName evidence="10">Type III secretion protein</fullName>
    </recommendedName>
</protein>
<dbReference type="AlphaFoldDB" id="W0AH87"/>
<dbReference type="eggNOG" id="COG1684">
    <property type="taxonomic scope" value="Bacteria"/>
</dbReference>
<keyword evidence="3" id="KW-1003">Cell membrane</keyword>
<dbReference type="Proteomes" id="UP000018851">
    <property type="component" value="Chromosome"/>
</dbReference>
<comment type="subcellular location">
    <subcellularLocation>
        <location evidence="1">Cell membrane</location>
        <topology evidence="1">Multi-pass membrane protein</topology>
    </subcellularLocation>
</comment>
<dbReference type="InterPro" id="IPR002010">
    <property type="entry name" value="T3SS_IM_R"/>
</dbReference>
<feature type="transmembrane region" description="Helical" evidence="7">
    <location>
        <begin position="220"/>
        <end position="242"/>
    </location>
</feature>
<dbReference type="KEGG" id="ssan:NX02_20020"/>
<comment type="similarity">
    <text evidence="2">Belongs to the FliR/MopE/SpaR family.</text>
</comment>
<dbReference type="PRINTS" id="PR00953">
    <property type="entry name" value="TYPE3IMRPROT"/>
</dbReference>
<reference evidence="8 9" key="1">
    <citation type="submission" date="2013-07" db="EMBL/GenBank/DDBJ databases">
        <title>Completed genome of Sphingomonas sanxanigenens NX02.</title>
        <authorList>
            <person name="Ma T."/>
            <person name="Huang H."/>
            <person name="Wu M."/>
            <person name="Li X."/>
            <person name="Li G."/>
        </authorList>
    </citation>
    <scope>NUCLEOTIDE SEQUENCE [LARGE SCALE GENOMIC DNA]</scope>
    <source>
        <strain evidence="8 9">NX02</strain>
    </source>
</reference>
<organism evidence="8 9">
    <name type="scientific">Sphingomonas sanxanigenens DSM 19645 = NX02</name>
    <dbReference type="NCBI Taxonomy" id="1123269"/>
    <lineage>
        <taxon>Bacteria</taxon>
        <taxon>Pseudomonadati</taxon>
        <taxon>Pseudomonadota</taxon>
        <taxon>Alphaproteobacteria</taxon>
        <taxon>Sphingomonadales</taxon>
        <taxon>Sphingomonadaceae</taxon>
        <taxon>Sphingomonas</taxon>
    </lineage>
</organism>
<keyword evidence="5 7" id="KW-1133">Transmembrane helix</keyword>
<feature type="transmembrane region" description="Helical" evidence="7">
    <location>
        <begin position="118"/>
        <end position="138"/>
    </location>
</feature>
<feature type="transmembrane region" description="Helical" evidence="7">
    <location>
        <begin position="76"/>
        <end position="97"/>
    </location>
</feature>
<dbReference type="PATRIC" id="fig|1123269.5.peg.3914"/>
<evidence type="ECO:0008006" key="10">
    <source>
        <dbReference type="Google" id="ProtNLM"/>
    </source>
</evidence>
<evidence type="ECO:0000256" key="5">
    <source>
        <dbReference type="ARBA" id="ARBA00022989"/>
    </source>
</evidence>
<dbReference type="EMBL" id="CP006644">
    <property type="protein sequence ID" value="AHE55663.1"/>
    <property type="molecule type" value="Genomic_DNA"/>
</dbReference>
<evidence type="ECO:0000256" key="6">
    <source>
        <dbReference type="ARBA" id="ARBA00023136"/>
    </source>
</evidence>
<dbReference type="GO" id="GO:0006605">
    <property type="term" value="P:protein targeting"/>
    <property type="evidence" value="ECO:0007669"/>
    <property type="project" value="InterPro"/>
</dbReference>
<dbReference type="HOGENOM" id="CLU_063626_2_1_5"/>
<dbReference type="Pfam" id="PF01311">
    <property type="entry name" value="Bac_export_1"/>
    <property type="match status" value="1"/>
</dbReference>
<evidence type="ECO:0000313" key="8">
    <source>
        <dbReference type="EMBL" id="AHE55663.1"/>
    </source>
</evidence>
<keyword evidence="6 7" id="KW-0472">Membrane</keyword>
<dbReference type="GO" id="GO:0005886">
    <property type="term" value="C:plasma membrane"/>
    <property type="evidence" value="ECO:0007669"/>
    <property type="project" value="UniProtKB-SubCell"/>
</dbReference>
<name>W0AH87_9SPHN</name>
<accession>W0AH87</accession>
<keyword evidence="9" id="KW-1185">Reference proteome</keyword>
<dbReference type="STRING" id="1123269.NX02_20020"/>
<feature type="transmembrane region" description="Helical" evidence="7">
    <location>
        <begin position="144"/>
        <end position="164"/>
    </location>
</feature>
<evidence type="ECO:0000256" key="2">
    <source>
        <dbReference type="ARBA" id="ARBA00009772"/>
    </source>
</evidence>
<gene>
    <name evidence="8" type="ORF">NX02_20020</name>
</gene>
<feature type="transmembrane region" description="Helical" evidence="7">
    <location>
        <begin position="171"/>
        <end position="200"/>
    </location>
</feature>
<evidence type="ECO:0000256" key="3">
    <source>
        <dbReference type="ARBA" id="ARBA00022475"/>
    </source>
</evidence>
<dbReference type="PANTHER" id="PTHR30065">
    <property type="entry name" value="FLAGELLAR BIOSYNTHETIC PROTEIN FLIR"/>
    <property type="match status" value="1"/>
</dbReference>